<accession>A0AAE7RWY9</accession>
<dbReference type="GO" id="GO:0050797">
    <property type="term" value="F:thymidylate synthase (FAD) activity"/>
    <property type="evidence" value="ECO:0007669"/>
    <property type="project" value="InterPro"/>
</dbReference>
<dbReference type="Proteomes" id="UP000827372">
    <property type="component" value="Segment"/>
</dbReference>
<dbReference type="EMBL" id="MZ130480">
    <property type="protein sequence ID" value="QWM89594.1"/>
    <property type="molecule type" value="Genomic_DNA"/>
</dbReference>
<sequence>MKIVRPKVEEWIPKDNVIHVARCARVCYALKTGRDDGQLYDDLIKSKHLSMLRHESHYFIISKFTSAAKHIIDNFKECPYIEFEAYKDKLYVATNGQFLFERPSIGTVLYEYEVSREHFAETEIGHKLMRYTFNVITQVSTSRELNRVSPNNIAEQSTRYCNYSRGRFEGECAICQPHWFDCMQEEVAYYKYDYEGYCHYIKNDDGEWHPYDNSQIVLYKYKQPMLQRYLLDNYESCKSYLAQIADGMEPQDARGELSLDLATEVVYTYSAREWQHIIDLRYFGKTGAPHPNAKIIAGMIKDKLEEHGYDFG</sequence>
<protein>
    <submittedName>
        <fullName evidence="1">Thymidylate synthase</fullName>
    </submittedName>
</protein>
<evidence type="ECO:0000313" key="2">
    <source>
        <dbReference type="Proteomes" id="UP000827372"/>
    </source>
</evidence>
<organism evidence="1 2">
    <name type="scientific">uncultured phage cr91_1</name>
    <dbReference type="NCBI Taxonomy" id="2986403"/>
    <lineage>
        <taxon>Viruses</taxon>
        <taxon>Duplodnaviria</taxon>
        <taxon>Heunggongvirae</taxon>
        <taxon>Uroviricota</taxon>
        <taxon>Caudoviricetes</taxon>
        <taxon>Crassvirales</taxon>
        <taxon>Intestiviridae</taxon>
        <taxon>Crudevirinae</taxon>
        <taxon>Drivevirus</taxon>
        <taxon>Drivevirus gastrointestinalis</taxon>
    </lineage>
</organism>
<reference evidence="1 2" key="1">
    <citation type="submission" date="2021-04" db="EMBL/GenBank/DDBJ databases">
        <authorList>
            <person name="Shkoporov A.N."/>
            <person name="Stockdale S.R."/>
            <person name="Guerin E."/>
            <person name="Ross R.P."/>
            <person name="Hill C."/>
        </authorList>
    </citation>
    <scope>NUCLEOTIDE SEQUENCE [LARGE SCALE GENOMIC DNA]</scope>
    <source>
        <strain evidence="2">cr91_1</strain>
    </source>
</reference>
<proteinExistence type="predicted"/>
<dbReference type="Gene3D" id="3.30.1360.170">
    <property type="match status" value="1"/>
</dbReference>
<name>A0AAE7RWY9_9CAUD</name>
<dbReference type="GO" id="GO:0050660">
    <property type="term" value="F:flavin adenine dinucleotide binding"/>
    <property type="evidence" value="ECO:0007669"/>
    <property type="project" value="InterPro"/>
</dbReference>
<keyword evidence="2" id="KW-1185">Reference proteome</keyword>
<dbReference type="KEGG" id="vg:75691547"/>
<dbReference type="SUPFAM" id="SSF69796">
    <property type="entry name" value="Thymidylate synthase-complementing protein Thy1"/>
    <property type="match status" value="1"/>
</dbReference>
<dbReference type="GO" id="GO:0006231">
    <property type="term" value="P:dTMP biosynthetic process"/>
    <property type="evidence" value="ECO:0007669"/>
    <property type="project" value="InterPro"/>
</dbReference>
<evidence type="ECO:0000313" key="1">
    <source>
        <dbReference type="EMBL" id="QWM89594.1"/>
    </source>
</evidence>
<dbReference type="InterPro" id="IPR003669">
    <property type="entry name" value="Thymidylate_synthase_ThyX"/>
</dbReference>
<gene>
    <name evidence="1" type="primary">gp_16364</name>
</gene>
<dbReference type="Pfam" id="PF02511">
    <property type="entry name" value="Thy1"/>
    <property type="match status" value="1"/>
</dbReference>
<dbReference type="RefSeq" id="YP_010359166.1">
    <property type="nucleotide sequence ID" value="NC_062770.1"/>
</dbReference>
<dbReference type="GeneID" id="75691547"/>
<dbReference type="InterPro" id="IPR036098">
    <property type="entry name" value="Thymidylate_synthase_ThyX_sf"/>
</dbReference>